<evidence type="ECO:0000256" key="2">
    <source>
        <dbReference type="SAM" id="SignalP"/>
    </source>
</evidence>
<dbReference type="Proteomes" id="UP000078492">
    <property type="component" value="Unassembled WGS sequence"/>
</dbReference>
<evidence type="ECO:0000256" key="1">
    <source>
        <dbReference type="SAM" id="MobiDB-lite"/>
    </source>
</evidence>
<dbReference type="STRING" id="471704.A0A195E2Y0"/>
<dbReference type="AlphaFoldDB" id="A0A195E2Y0"/>
<dbReference type="EMBL" id="KQ979701">
    <property type="protein sequence ID" value="KYN19503.1"/>
    <property type="molecule type" value="Genomic_DNA"/>
</dbReference>
<evidence type="ECO:0000313" key="4">
    <source>
        <dbReference type="Proteomes" id="UP000078492"/>
    </source>
</evidence>
<gene>
    <name evidence="3" type="ORF">ALC57_07979</name>
</gene>
<name>A0A195E2Y0_9HYME</name>
<feature type="chain" id="PRO_5008270650" evidence="2">
    <location>
        <begin position="24"/>
        <end position="579"/>
    </location>
</feature>
<reference evidence="3 4" key="1">
    <citation type="submission" date="2015-09" db="EMBL/GenBank/DDBJ databases">
        <title>Trachymyrmex cornetzi WGS genome.</title>
        <authorList>
            <person name="Nygaard S."/>
            <person name="Hu H."/>
            <person name="Boomsma J."/>
            <person name="Zhang G."/>
        </authorList>
    </citation>
    <scope>NUCLEOTIDE SEQUENCE [LARGE SCALE GENOMIC DNA]</scope>
    <source>
        <strain evidence="3">Tcor2-1</strain>
        <tissue evidence="3">Whole body</tissue>
    </source>
</reference>
<evidence type="ECO:0000313" key="3">
    <source>
        <dbReference type="EMBL" id="KYN19503.1"/>
    </source>
</evidence>
<feature type="compositionally biased region" description="Basic and acidic residues" evidence="1">
    <location>
        <begin position="514"/>
        <end position="526"/>
    </location>
</feature>
<accession>A0A195E2Y0</accession>
<sequence length="579" mass="61308">MRSSLSLGAALLLTIAIIRSCKSEHTCGHLGSGTNACKCGEIVVKSAKVQKPLFYASPEAINEAAVAREAVGRLSVGTDRWQSENLASTPKYKPYTGGAFSSSSSSSSSSRSSSSIGILGGSIGGSNAHSAPFTLVSDRVTSNCGCGKGHSESLEVRDLLSSNIEGKVVPSFPPIGDLCYPSPPSNKFQVTTKVTPAYPGKIKCAPPIPYKVCVKILNGQIDEAGLRELGLATDGSIGGSASIFDKYISNDVAKLATRYGSRAGAGAGSTTYGSYSGANAGSIAYGSYAGASAGASAAYAGIGRSSVATSSNVETIQGSSRSTYDFGDDAELPEDYSYPRLPADPVSVTLAYKNFFPRTVYYNKRAFVPEDKLAFGHRTVPTESTPSKNVPDVPEEKLQILKKPIVELKPALPQAPTTIGAYDEHEEAKLAELEAIERERINQEEVAERLQENFITYGDLGYAPINTAPLSADPIGVFNNNVEDDTRGADYGSVGPPDPDYVPGSVVINREEIVGNRGQVEDDSSRNNDSSDIYVRHYDEISDDDDEEYDNDEPMSGIFARLKNVARKHGRSSSSCGAV</sequence>
<organism evidence="3 4">
    <name type="scientific">Trachymyrmex cornetzi</name>
    <dbReference type="NCBI Taxonomy" id="471704"/>
    <lineage>
        <taxon>Eukaryota</taxon>
        <taxon>Metazoa</taxon>
        <taxon>Ecdysozoa</taxon>
        <taxon>Arthropoda</taxon>
        <taxon>Hexapoda</taxon>
        <taxon>Insecta</taxon>
        <taxon>Pterygota</taxon>
        <taxon>Neoptera</taxon>
        <taxon>Endopterygota</taxon>
        <taxon>Hymenoptera</taxon>
        <taxon>Apocrita</taxon>
        <taxon>Aculeata</taxon>
        <taxon>Formicoidea</taxon>
        <taxon>Formicidae</taxon>
        <taxon>Myrmicinae</taxon>
        <taxon>Trachymyrmex</taxon>
    </lineage>
</organism>
<feature type="region of interest" description="Disordered" evidence="1">
    <location>
        <begin position="514"/>
        <end position="535"/>
    </location>
</feature>
<protein>
    <submittedName>
        <fullName evidence="3">Uncharacterized protein</fullName>
    </submittedName>
</protein>
<feature type="signal peptide" evidence="2">
    <location>
        <begin position="1"/>
        <end position="23"/>
    </location>
</feature>
<keyword evidence="2" id="KW-0732">Signal</keyword>
<proteinExistence type="predicted"/>
<keyword evidence="4" id="KW-1185">Reference proteome</keyword>